<evidence type="ECO:0000313" key="3">
    <source>
        <dbReference type="Proteomes" id="UP000663836"/>
    </source>
</evidence>
<proteinExistence type="predicted"/>
<comment type="caution">
    <text evidence="2">The sequence shown here is derived from an EMBL/GenBank/DDBJ whole genome shotgun (WGS) entry which is preliminary data.</text>
</comment>
<protein>
    <submittedName>
        <fullName evidence="2">Uncharacterized protein</fullName>
    </submittedName>
</protein>
<feature type="compositionally biased region" description="Polar residues" evidence="1">
    <location>
        <begin position="14"/>
        <end position="28"/>
    </location>
</feature>
<feature type="compositionally biased region" description="Basic and acidic residues" evidence="1">
    <location>
        <begin position="1"/>
        <end position="12"/>
    </location>
</feature>
<dbReference type="Proteomes" id="UP000663836">
    <property type="component" value="Unassembled WGS sequence"/>
</dbReference>
<organism evidence="2 3">
    <name type="scientific">Rotaria sordida</name>
    <dbReference type="NCBI Taxonomy" id="392033"/>
    <lineage>
        <taxon>Eukaryota</taxon>
        <taxon>Metazoa</taxon>
        <taxon>Spiralia</taxon>
        <taxon>Gnathifera</taxon>
        <taxon>Rotifera</taxon>
        <taxon>Eurotatoria</taxon>
        <taxon>Bdelloidea</taxon>
        <taxon>Philodinida</taxon>
        <taxon>Philodinidae</taxon>
        <taxon>Rotaria</taxon>
    </lineage>
</organism>
<dbReference type="AlphaFoldDB" id="A0A820IH10"/>
<gene>
    <name evidence="2" type="ORF">JBS370_LOCUS40641</name>
</gene>
<evidence type="ECO:0000313" key="2">
    <source>
        <dbReference type="EMBL" id="CAF4308713.1"/>
    </source>
</evidence>
<evidence type="ECO:0000256" key="1">
    <source>
        <dbReference type="SAM" id="MobiDB-lite"/>
    </source>
</evidence>
<accession>A0A820IH10</accession>
<name>A0A820IH10_9BILA</name>
<reference evidence="2" key="1">
    <citation type="submission" date="2021-02" db="EMBL/GenBank/DDBJ databases">
        <authorList>
            <person name="Nowell W R."/>
        </authorList>
    </citation>
    <scope>NUCLEOTIDE SEQUENCE</scope>
</reference>
<sequence length="127" mass="14748">MGQKESLIRDDSFNSESESNVKTDSNNTIKTARGRYDDQLLKRCENVYFDVEAWYGIIQSETFYTEFIPISPSIAQAFVNFYQTRYSSTKLLNFNDIQLITSIQNQLKEQIFNSFVNLFSINPISIT</sequence>
<feature type="region of interest" description="Disordered" evidence="1">
    <location>
        <begin position="1"/>
        <end position="28"/>
    </location>
</feature>
<dbReference type="EMBL" id="CAJOBD010037951">
    <property type="protein sequence ID" value="CAF4308713.1"/>
    <property type="molecule type" value="Genomic_DNA"/>
</dbReference>